<dbReference type="AlphaFoldDB" id="A0A815V3H9"/>
<evidence type="ECO:0000313" key="9">
    <source>
        <dbReference type="Proteomes" id="UP000663855"/>
    </source>
</evidence>
<comment type="caution">
    <text evidence="7">The sequence shown here is derived from an EMBL/GenBank/DDBJ whole genome shotgun (WGS) entry which is preliminary data.</text>
</comment>
<protein>
    <recommendedName>
        <fullName evidence="6">BRO1 domain-containing protein</fullName>
    </recommendedName>
</protein>
<dbReference type="Gene3D" id="1.20.120.560">
    <property type="entry name" value="alix/aip1 in complex with the ypdl late domain"/>
    <property type="match status" value="1"/>
</dbReference>
<organism evidence="7 9">
    <name type="scientific">Rotaria magnacalcarata</name>
    <dbReference type="NCBI Taxonomy" id="392030"/>
    <lineage>
        <taxon>Eukaryota</taxon>
        <taxon>Metazoa</taxon>
        <taxon>Spiralia</taxon>
        <taxon>Gnathifera</taxon>
        <taxon>Rotifera</taxon>
        <taxon>Eurotatoria</taxon>
        <taxon>Bdelloidea</taxon>
        <taxon>Philodinida</taxon>
        <taxon>Philodinidae</taxon>
        <taxon>Rotaria</taxon>
    </lineage>
</organism>
<dbReference type="Proteomes" id="UP000663824">
    <property type="component" value="Unassembled WGS sequence"/>
</dbReference>
<dbReference type="GO" id="GO:0032456">
    <property type="term" value="P:endocytic recycling"/>
    <property type="evidence" value="ECO:0007669"/>
    <property type="project" value="TreeGrafter"/>
</dbReference>
<evidence type="ECO:0000259" key="6">
    <source>
        <dbReference type="PROSITE" id="PS51180"/>
    </source>
</evidence>
<feature type="coiled-coil region" evidence="5">
    <location>
        <begin position="373"/>
        <end position="400"/>
    </location>
</feature>
<reference evidence="7" key="1">
    <citation type="submission" date="2021-02" db="EMBL/GenBank/DDBJ databases">
        <authorList>
            <person name="Nowell W R."/>
        </authorList>
    </citation>
    <scope>NUCLEOTIDE SEQUENCE</scope>
</reference>
<dbReference type="PANTHER" id="PTHR23030">
    <property type="entry name" value="PCD6 INTERACTING PROTEIN-RELATED"/>
    <property type="match status" value="1"/>
</dbReference>
<evidence type="ECO:0000256" key="5">
    <source>
        <dbReference type="SAM" id="Coils"/>
    </source>
</evidence>
<evidence type="ECO:0000256" key="2">
    <source>
        <dbReference type="ARBA" id="ARBA00004496"/>
    </source>
</evidence>
<dbReference type="GO" id="GO:0045022">
    <property type="term" value="P:early endosome to late endosome transport"/>
    <property type="evidence" value="ECO:0007669"/>
    <property type="project" value="TreeGrafter"/>
</dbReference>
<dbReference type="Gene3D" id="1.20.140.50">
    <property type="entry name" value="alix/aip1 like domains"/>
    <property type="match status" value="1"/>
</dbReference>
<name>A0A815V3H9_9BILA</name>
<evidence type="ECO:0000313" key="7">
    <source>
        <dbReference type="EMBL" id="CAF1527437.1"/>
    </source>
</evidence>
<dbReference type="Proteomes" id="UP000663855">
    <property type="component" value="Unassembled WGS sequence"/>
</dbReference>
<keyword evidence="3" id="KW-0963">Cytoplasm</keyword>
<feature type="coiled-coil region" evidence="5">
    <location>
        <begin position="458"/>
        <end position="501"/>
    </location>
</feature>
<gene>
    <name evidence="7" type="ORF">CJN711_LOCUS28812</name>
    <name evidence="8" type="ORF">MBJ925_LOCUS35904</name>
</gene>
<dbReference type="Pfam" id="PF03097">
    <property type="entry name" value="BRO1"/>
    <property type="match status" value="1"/>
</dbReference>
<dbReference type="Pfam" id="PF13949">
    <property type="entry name" value="ALIX_LYPXL_bnd"/>
    <property type="match status" value="1"/>
</dbReference>
<proteinExistence type="predicted"/>
<keyword evidence="4" id="KW-0967">Endosome</keyword>
<accession>A0A815V3H9</accession>
<dbReference type="EMBL" id="CAJNOV010013600">
    <property type="protein sequence ID" value="CAF1527437.1"/>
    <property type="molecule type" value="Genomic_DNA"/>
</dbReference>
<feature type="domain" description="BRO1" evidence="6">
    <location>
        <begin position="8"/>
        <end position="398"/>
    </location>
</feature>
<evidence type="ECO:0000313" key="8">
    <source>
        <dbReference type="EMBL" id="CAF2211481.1"/>
    </source>
</evidence>
<evidence type="ECO:0000256" key="4">
    <source>
        <dbReference type="ARBA" id="ARBA00022753"/>
    </source>
</evidence>
<sequence>MEGCPRLPAIYFDLKLSLESVDLCEKIPNYITANYQENGANFSNECEQINHLREHAINCSIDEPSVRCLQRYFCQLQLLGNRFPMLPDAECSVRFTWEDGFQKDESTCNDIRFEEASILYNIGAIYSRLGANETRKTHESLKNACTYFRYAAACFEKLRDQYTPYSEDFTPALLTCQVDILLGQAHEAVLEKSFLDQRPHSVNAHVAMQISDYYQMALLNLTKTGIGSIVSKRFREWRVALIYKSSYYLAITYFCNGLIAEDNKKHGECVCYYENSIKRLTDGWKTAEKISTDKINVYKEANTFTNDMIMRKYKVAKRDNDNVYFEKIPALSSLPTLQGAIVAKSQVFDCHDPDVSGPDIFQKLIPMDTHLVVSEYSEEKAKLLREIVELTDNRSQELEKFLNCLQLDRIPLNHEYLRLPRELLDCCATVVSRSNMSKDLVSAMQELDSQRYAVTEQTNEFEQLLETLEQDNDSMKSDKEYKDLQANLRTIREMLLQANESSTALQQHMTTIIEHLKILNSPLEQIEKTLPTIAELDDEINKPKLASLALLIEKVETMKKQRESLVNDFRKKIQDDDITKFVLIRRQETYKNLFFEQLKKHEKFVKIIEQNCAAQDNILHSLTEANANIVDMRTKLSTTVENRHRLIQEYINSFKLFDETLSKSNEGIEFYKKQNVKLNSLNERLKTLESQPLPKTQLNTKVASEYNTFSQDVNSPVIPDRLRLKDYLDAMKSETWSPRTANRSSMKIEETKFMQSTVPTLNANNSFHPDRIPPPPPSAGPLYSNMTEQTYTNLPAFNSNNHYQVQSLLPLPNANLISYQKLSDNQSNIFNQNSTLFAQNFNAQPPMSYNNVNTQPFPQQQQQFYSSQAFQPQQSVYQPFLNQQLTQQPTSQNFSTRRVDLQYPFTHQDHNFSEPNRTIQQPLPPLPTKFDPYRPQPIGAYDIPTTQQTMLQPPSLIQYQDIYRPGGLLGLNQTYMPSATSMNNDRNQFVQHNPASSTSIVSSFANLSIN</sequence>
<dbReference type="GO" id="GO:0005768">
    <property type="term" value="C:endosome"/>
    <property type="evidence" value="ECO:0007669"/>
    <property type="project" value="UniProtKB-SubCell"/>
</dbReference>
<dbReference type="InterPro" id="IPR038499">
    <property type="entry name" value="BRO1_sf"/>
</dbReference>
<dbReference type="GO" id="GO:0043328">
    <property type="term" value="P:protein transport to vacuole involved in ubiquitin-dependent protein catabolic process via the multivesicular body sorting pathway"/>
    <property type="evidence" value="ECO:0007669"/>
    <property type="project" value="TreeGrafter"/>
</dbReference>
<dbReference type="Gene3D" id="1.25.40.280">
    <property type="entry name" value="alix/aip1 like domains"/>
    <property type="match status" value="1"/>
</dbReference>
<dbReference type="EMBL" id="CAJNRE010019819">
    <property type="protein sequence ID" value="CAF2211481.1"/>
    <property type="molecule type" value="Genomic_DNA"/>
</dbReference>
<evidence type="ECO:0000256" key="1">
    <source>
        <dbReference type="ARBA" id="ARBA00004177"/>
    </source>
</evidence>
<comment type="subcellular location">
    <subcellularLocation>
        <location evidence="2">Cytoplasm</location>
    </subcellularLocation>
    <subcellularLocation>
        <location evidence="1">Endosome</location>
    </subcellularLocation>
</comment>
<dbReference type="InterPro" id="IPR025304">
    <property type="entry name" value="ALIX_V_dom"/>
</dbReference>
<evidence type="ECO:0000256" key="3">
    <source>
        <dbReference type="ARBA" id="ARBA00022490"/>
    </source>
</evidence>
<dbReference type="SMART" id="SM01041">
    <property type="entry name" value="BRO1"/>
    <property type="match status" value="1"/>
</dbReference>
<keyword evidence="5" id="KW-0175">Coiled coil</keyword>
<dbReference type="InterPro" id="IPR004328">
    <property type="entry name" value="BRO1_dom"/>
</dbReference>
<dbReference type="PANTHER" id="PTHR23030:SF30">
    <property type="entry name" value="TYROSINE-PROTEIN PHOSPHATASE NON-RECEPTOR TYPE 23"/>
    <property type="match status" value="1"/>
</dbReference>
<dbReference type="PROSITE" id="PS51180">
    <property type="entry name" value="BRO1"/>
    <property type="match status" value="1"/>
</dbReference>